<feature type="domain" description="Major facilitator superfamily (MFS) profile" evidence="8">
    <location>
        <begin position="161"/>
        <end position="596"/>
    </location>
</feature>
<dbReference type="Gene3D" id="1.20.1250.20">
    <property type="entry name" value="MFS general substrate transporter like domains"/>
    <property type="match status" value="1"/>
</dbReference>
<organism evidence="9 10">
    <name type="scientific">[Candida] anglica</name>
    <dbReference type="NCBI Taxonomy" id="148631"/>
    <lineage>
        <taxon>Eukaryota</taxon>
        <taxon>Fungi</taxon>
        <taxon>Dikarya</taxon>
        <taxon>Ascomycota</taxon>
        <taxon>Saccharomycotina</taxon>
        <taxon>Pichiomycetes</taxon>
        <taxon>Debaryomycetaceae</taxon>
        <taxon>Kurtzmaniella</taxon>
    </lineage>
</organism>
<keyword evidence="5" id="KW-0175">Coiled coil</keyword>
<feature type="transmembrane region" description="Helical" evidence="7">
    <location>
        <begin position="568"/>
        <end position="592"/>
    </location>
</feature>
<dbReference type="CDD" id="cd17323">
    <property type="entry name" value="MFS_Tpo1_MDR_like"/>
    <property type="match status" value="1"/>
</dbReference>
<evidence type="ECO:0000256" key="6">
    <source>
        <dbReference type="SAM" id="MobiDB-lite"/>
    </source>
</evidence>
<dbReference type="InterPro" id="IPR036259">
    <property type="entry name" value="MFS_trans_sf"/>
</dbReference>
<gene>
    <name evidence="9" type="primary">NAG4</name>
    <name evidence="9" type="ORF">CAAN4_A09186</name>
</gene>
<protein>
    <submittedName>
        <fullName evidence="9">Major facilitator superfamily multidrug transporter Nag4p</fullName>
    </submittedName>
</protein>
<keyword evidence="10" id="KW-1185">Reference proteome</keyword>
<dbReference type="Proteomes" id="UP001497600">
    <property type="component" value="Chromosome A"/>
</dbReference>
<dbReference type="InterPro" id="IPR020846">
    <property type="entry name" value="MFS_dom"/>
</dbReference>
<dbReference type="PANTHER" id="PTHR23502">
    <property type="entry name" value="MAJOR FACILITATOR SUPERFAMILY"/>
    <property type="match status" value="1"/>
</dbReference>
<evidence type="ECO:0000256" key="4">
    <source>
        <dbReference type="ARBA" id="ARBA00023136"/>
    </source>
</evidence>
<evidence type="ECO:0000256" key="2">
    <source>
        <dbReference type="ARBA" id="ARBA00022692"/>
    </source>
</evidence>
<evidence type="ECO:0000256" key="1">
    <source>
        <dbReference type="ARBA" id="ARBA00004141"/>
    </source>
</evidence>
<dbReference type="SUPFAM" id="SSF103473">
    <property type="entry name" value="MFS general substrate transporter"/>
    <property type="match status" value="1"/>
</dbReference>
<dbReference type="Pfam" id="PF07690">
    <property type="entry name" value="MFS_1"/>
    <property type="match status" value="1"/>
</dbReference>
<keyword evidence="4 7" id="KW-0472">Membrane</keyword>
<feature type="transmembrane region" description="Helical" evidence="7">
    <location>
        <begin position="316"/>
        <end position="338"/>
    </location>
</feature>
<evidence type="ECO:0000259" key="8">
    <source>
        <dbReference type="PROSITE" id="PS50850"/>
    </source>
</evidence>
<keyword evidence="2 7" id="KW-0812">Transmembrane</keyword>
<evidence type="ECO:0000256" key="5">
    <source>
        <dbReference type="SAM" id="Coils"/>
    </source>
</evidence>
<dbReference type="PROSITE" id="PS50850">
    <property type="entry name" value="MFS"/>
    <property type="match status" value="1"/>
</dbReference>
<dbReference type="InterPro" id="IPR011701">
    <property type="entry name" value="MFS"/>
</dbReference>
<evidence type="ECO:0000313" key="9">
    <source>
        <dbReference type="EMBL" id="CAK7893788.1"/>
    </source>
</evidence>
<evidence type="ECO:0000256" key="3">
    <source>
        <dbReference type="ARBA" id="ARBA00022989"/>
    </source>
</evidence>
<name>A0ABP0E692_9ASCO</name>
<feature type="transmembrane region" description="Helical" evidence="7">
    <location>
        <begin position="475"/>
        <end position="494"/>
    </location>
</feature>
<reference evidence="9 10" key="1">
    <citation type="submission" date="2024-01" db="EMBL/GenBank/DDBJ databases">
        <authorList>
            <consortium name="Genoscope - CEA"/>
            <person name="William W."/>
        </authorList>
    </citation>
    <scope>NUCLEOTIDE SEQUENCE [LARGE SCALE GENOMIC DNA]</scope>
    <source>
        <strain evidence="9 10">29B2s-10</strain>
    </source>
</reference>
<feature type="transmembrane region" description="Helical" evidence="7">
    <location>
        <begin position="534"/>
        <end position="556"/>
    </location>
</feature>
<feature type="transmembrane region" description="Helical" evidence="7">
    <location>
        <begin position="387"/>
        <end position="414"/>
    </location>
</feature>
<feature type="coiled-coil region" evidence="5">
    <location>
        <begin position="601"/>
        <end position="628"/>
    </location>
</feature>
<feature type="transmembrane region" description="Helical" evidence="7">
    <location>
        <begin position="196"/>
        <end position="217"/>
    </location>
</feature>
<proteinExistence type="predicted"/>
<keyword evidence="3 7" id="KW-1133">Transmembrane helix</keyword>
<sequence>MSDSSLKSDMHRMKEDELYNTSSAETPRAFHGAVEKEYTNEGDDTSLYRKNTSQSAYSTNLSVKDIYGDMDSDEIKMQRHETRKSILSELVTRTQDAEEGIYDTKEDHTMATYYEDLPDTSVPIKHDGEEFTDIDPELITWKGTDDPEDPRNWPFATKATLTALVSLYTLVSPMSSSIISPAMSEISKDFGIKNEIIAAMVVSIQLLAWAVGPLILSPLSESHRFGRKIILDLSIWISFFFNIGCAFSQNTAQMMVCRFIGGIFGSCPLNVGAGVLSDLFDAQHRNMALASFSLAPLLGPTIAPLIAGFIVDNTNWRWVLYVLCIFNGTVALIGSVFFKETYSPRLLRLKAKKLRKETGNANLHTIYEIADGETTMGKLYLSVSRPVVLLFTHPMIIGLGAYMAFTYGFMYLMIISFPQVFQQQYGFSKSTTGLMYIPMGMGFLIGVLFWTPTIGKVYNNLTKKNGGVSKPEFRLPCLISTGFIIPIGLVWYGWSAEKGLHWIMPGIGSAIFAFGIVCVFQSMQSYLIDMNTRFAASSVAAAALFRSLFGFSFPLFADKMYAKLNYGWGNTMCAFIGLVLGLPFPIFCYLYGEKVRNWANKRIEKSQLKRDQRNLERLTRQESREMKK</sequence>
<feature type="compositionally biased region" description="Basic and acidic residues" evidence="6">
    <location>
        <begin position="1"/>
        <end position="17"/>
    </location>
</feature>
<comment type="subcellular location">
    <subcellularLocation>
        <location evidence="1">Membrane</location>
        <topology evidence="1">Multi-pass membrane protein</topology>
    </subcellularLocation>
</comment>
<feature type="transmembrane region" description="Helical" evidence="7">
    <location>
        <begin position="229"/>
        <end position="249"/>
    </location>
</feature>
<accession>A0ABP0E692</accession>
<feature type="transmembrane region" description="Helical" evidence="7">
    <location>
        <begin position="500"/>
        <end position="522"/>
    </location>
</feature>
<feature type="transmembrane region" description="Helical" evidence="7">
    <location>
        <begin position="434"/>
        <end position="454"/>
    </location>
</feature>
<evidence type="ECO:0000256" key="7">
    <source>
        <dbReference type="SAM" id="Phobius"/>
    </source>
</evidence>
<evidence type="ECO:0000313" key="10">
    <source>
        <dbReference type="Proteomes" id="UP001497600"/>
    </source>
</evidence>
<feature type="transmembrane region" description="Helical" evidence="7">
    <location>
        <begin position="288"/>
        <end position="310"/>
    </location>
</feature>
<dbReference type="EMBL" id="OZ004253">
    <property type="protein sequence ID" value="CAK7893788.1"/>
    <property type="molecule type" value="Genomic_DNA"/>
</dbReference>
<feature type="region of interest" description="Disordered" evidence="6">
    <location>
        <begin position="1"/>
        <end position="31"/>
    </location>
</feature>
<dbReference type="PANTHER" id="PTHR23502:SF60">
    <property type="entry name" value="MAJOR FACILITATOR SUPERFAMILY (MFS) PROFILE DOMAIN-CONTAINING PROTEIN-RELATED"/>
    <property type="match status" value="1"/>
</dbReference>